<dbReference type="FunFam" id="3.40.50.10860:FF:000003">
    <property type="entry name" value="Glutamate dehydrogenase"/>
    <property type="match status" value="1"/>
</dbReference>
<feature type="binding site" evidence="8">
    <location>
        <position position="216"/>
    </location>
    <ligand>
        <name>NAD(+)</name>
        <dbReference type="ChEBI" id="CHEBI:57540"/>
    </ligand>
</feature>
<dbReference type="GO" id="GO:0000166">
    <property type="term" value="F:nucleotide binding"/>
    <property type="evidence" value="ECO:0007669"/>
    <property type="project" value="UniProtKB-KW"/>
</dbReference>
<dbReference type="InterPro" id="IPR006096">
    <property type="entry name" value="Glu/Leu/Phe/Val/Trp_DH_C"/>
</dbReference>
<feature type="site" description="Important for catalysis" evidence="9">
    <location>
        <position position="142"/>
    </location>
</feature>
<name>A0A833QPV3_9POAL</name>
<dbReference type="OrthoDB" id="6718861at2759"/>
<dbReference type="GO" id="GO:0006538">
    <property type="term" value="P:L-glutamate catabolic process"/>
    <property type="evidence" value="ECO:0007669"/>
    <property type="project" value="TreeGrafter"/>
</dbReference>
<feature type="binding site" evidence="8">
    <location>
        <position position="344"/>
    </location>
    <ligand>
        <name>substrate</name>
    </ligand>
</feature>
<dbReference type="GO" id="GO:0006995">
    <property type="term" value="P:cellular response to nitrogen starvation"/>
    <property type="evidence" value="ECO:0007669"/>
    <property type="project" value="UniProtKB-ARBA"/>
</dbReference>
<feature type="binding site" evidence="8">
    <location>
        <position position="185"/>
    </location>
    <ligand>
        <name>NAD(+)</name>
        <dbReference type="ChEBI" id="CHEBI:57540"/>
    </ligand>
</feature>
<evidence type="ECO:0000256" key="9">
    <source>
        <dbReference type="PIRSR" id="PIRSR000185-3"/>
    </source>
</evidence>
<dbReference type="EMBL" id="SWLB01000013">
    <property type="protein sequence ID" value="KAF3331175.1"/>
    <property type="molecule type" value="Genomic_DNA"/>
</dbReference>
<reference evidence="12" key="1">
    <citation type="submission" date="2020-01" db="EMBL/GenBank/DDBJ databases">
        <title>Genome sequence of Kobresia littledalei, the first chromosome-level genome in the family Cyperaceae.</title>
        <authorList>
            <person name="Qu G."/>
        </authorList>
    </citation>
    <scope>NUCLEOTIDE SEQUENCE</scope>
    <source>
        <strain evidence="12">C.B.Clarke</strain>
        <tissue evidence="12">Leaf</tissue>
    </source>
</reference>
<feature type="domain" description="Glutamate/phenylalanine/leucine/valine/L-tryptophan dehydrogenase C-terminal" evidence="11">
    <location>
        <begin position="178"/>
        <end position="408"/>
    </location>
</feature>
<dbReference type="InterPro" id="IPR006097">
    <property type="entry name" value="Glu/Leu/Phe/Val/Trp_DH_dimer"/>
</dbReference>
<evidence type="ECO:0000256" key="4">
    <source>
        <dbReference type="ARBA" id="ARBA00047867"/>
    </source>
</evidence>
<proteinExistence type="inferred from homology"/>
<keyword evidence="13" id="KW-1185">Reference proteome</keyword>
<keyword evidence="2 6" id="KW-0560">Oxidoreductase</keyword>
<comment type="catalytic activity">
    <reaction evidence="4">
        <text>L-glutamate + NAD(+) + H2O = 2-oxoglutarate + NH4(+) + NADH + H(+)</text>
        <dbReference type="Rhea" id="RHEA:15133"/>
        <dbReference type="ChEBI" id="CHEBI:15377"/>
        <dbReference type="ChEBI" id="CHEBI:15378"/>
        <dbReference type="ChEBI" id="CHEBI:16810"/>
        <dbReference type="ChEBI" id="CHEBI:28938"/>
        <dbReference type="ChEBI" id="CHEBI:29985"/>
        <dbReference type="ChEBI" id="CHEBI:57540"/>
        <dbReference type="ChEBI" id="CHEBI:57945"/>
        <dbReference type="EC" id="1.4.1.3"/>
    </reaction>
</comment>
<evidence type="ECO:0000313" key="13">
    <source>
        <dbReference type="Proteomes" id="UP000623129"/>
    </source>
</evidence>
<feature type="binding site" evidence="8">
    <location>
        <position position="90"/>
    </location>
    <ligand>
        <name>substrate</name>
    </ligand>
</feature>
<evidence type="ECO:0000256" key="5">
    <source>
        <dbReference type="ARBA" id="ARBA00048577"/>
    </source>
</evidence>
<gene>
    <name evidence="12" type="ORF">FCM35_KLT04529</name>
</gene>
<dbReference type="Proteomes" id="UP000623129">
    <property type="component" value="Unassembled WGS sequence"/>
</dbReference>
<evidence type="ECO:0000256" key="6">
    <source>
        <dbReference type="PIRNR" id="PIRNR000185"/>
    </source>
</evidence>
<dbReference type="PANTHER" id="PTHR11606">
    <property type="entry name" value="GLUTAMATE DEHYDROGENASE"/>
    <property type="match status" value="1"/>
</dbReference>
<comment type="similarity">
    <text evidence="1 6 10">Belongs to the Glu/Leu/Phe/Val dehydrogenases family.</text>
</comment>
<dbReference type="SMART" id="SM00839">
    <property type="entry name" value="ELFV_dehydrog"/>
    <property type="match status" value="1"/>
</dbReference>
<dbReference type="Pfam" id="PF00208">
    <property type="entry name" value="ELFV_dehydrog"/>
    <property type="match status" value="1"/>
</dbReference>
<evidence type="ECO:0000256" key="7">
    <source>
        <dbReference type="PIRSR" id="PIRSR000185-1"/>
    </source>
</evidence>
<dbReference type="PRINTS" id="PR00082">
    <property type="entry name" value="GLFDHDRGNASE"/>
</dbReference>
<dbReference type="Gene3D" id="3.40.50.10860">
    <property type="entry name" value="Leucine Dehydrogenase, chain A, domain 1"/>
    <property type="match status" value="1"/>
</dbReference>
<feature type="active site" description="Proton donor" evidence="7">
    <location>
        <position position="102"/>
    </location>
</feature>
<keyword evidence="3 8" id="KW-0520">NAD</keyword>
<organism evidence="12 13">
    <name type="scientific">Carex littledalei</name>
    <dbReference type="NCBI Taxonomy" id="544730"/>
    <lineage>
        <taxon>Eukaryota</taxon>
        <taxon>Viridiplantae</taxon>
        <taxon>Streptophyta</taxon>
        <taxon>Embryophyta</taxon>
        <taxon>Tracheophyta</taxon>
        <taxon>Spermatophyta</taxon>
        <taxon>Magnoliopsida</taxon>
        <taxon>Liliopsida</taxon>
        <taxon>Poales</taxon>
        <taxon>Cyperaceae</taxon>
        <taxon>Cyperoideae</taxon>
        <taxon>Cariceae</taxon>
        <taxon>Carex</taxon>
        <taxon>Carex subgen. Euthyceras</taxon>
    </lineage>
</organism>
<dbReference type="InterPro" id="IPR036291">
    <property type="entry name" value="NAD(P)-bd_dom_sf"/>
</dbReference>
<dbReference type="Gene3D" id="3.40.50.720">
    <property type="entry name" value="NAD(P)-binding Rossmann-like Domain"/>
    <property type="match status" value="1"/>
</dbReference>
<evidence type="ECO:0000256" key="2">
    <source>
        <dbReference type="ARBA" id="ARBA00023002"/>
    </source>
</evidence>
<dbReference type="FunFam" id="3.40.50.720:FF:000212">
    <property type="entry name" value="Glutamate dehydrogenase"/>
    <property type="match status" value="1"/>
</dbReference>
<evidence type="ECO:0000313" key="12">
    <source>
        <dbReference type="EMBL" id="KAF3331175.1"/>
    </source>
</evidence>
<comment type="caution">
    <text evidence="12">The sequence shown here is derived from an EMBL/GenBank/DDBJ whole genome shotgun (WGS) entry which is preliminary data.</text>
</comment>
<dbReference type="GO" id="GO:0005739">
    <property type="term" value="C:mitochondrion"/>
    <property type="evidence" value="ECO:0007669"/>
    <property type="project" value="TreeGrafter"/>
</dbReference>
<dbReference type="AlphaFoldDB" id="A0A833QPV3"/>
<evidence type="ECO:0000256" key="10">
    <source>
        <dbReference type="RuleBase" id="RU004417"/>
    </source>
</evidence>
<dbReference type="Pfam" id="PF02812">
    <property type="entry name" value="ELFV_dehydrog_N"/>
    <property type="match status" value="1"/>
</dbReference>
<dbReference type="GO" id="GO:0004352">
    <property type="term" value="F:glutamate dehydrogenase (NAD+) activity"/>
    <property type="evidence" value="ECO:0007669"/>
    <property type="project" value="TreeGrafter"/>
</dbReference>
<evidence type="ECO:0000256" key="3">
    <source>
        <dbReference type="ARBA" id="ARBA00023027"/>
    </source>
</evidence>
<dbReference type="PIRSF" id="PIRSF000185">
    <property type="entry name" value="Glu_DH"/>
    <property type="match status" value="1"/>
</dbReference>
<dbReference type="InterPro" id="IPR006095">
    <property type="entry name" value="Glu/Leu/Phe/Val/Trp_DH"/>
</dbReference>
<accession>A0A833QPV3</accession>
<evidence type="ECO:0000256" key="8">
    <source>
        <dbReference type="PIRSR" id="PIRSR000185-2"/>
    </source>
</evidence>
<dbReference type="SUPFAM" id="SSF51735">
    <property type="entry name" value="NAD(P)-binding Rossmann-fold domains"/>
    <property type="match status" value="1"/>
</dbReference>
<dbReference type="InterPro" id="IPR014362">
    <property type="entry name" value="Glu_DH"/>
</dbReference>
<feature type="binding site" evidence="8">
    <location>
        <position position="66"/>
    </location>
    <ligand>
        <name>substrate</name>
    </ligand>
</feature>
<dbReference type="InterPro" id="IPR046346">
    <property type="entry name" value="Aminoacid_DH-like_N_sf"/>
</dbReference>
<protein>
    <recommendedName>
        <fullName evidence="6">Glutamate dehydrogenase</fullName>
    </recommendedName>
</protein>
<evidence type="ECO:0000256" key="1">
    <source>
        <dbReference type="ARBA" id="ARBA00006382"/>
    </source>
</evidence>
<dbReference type="SUPFAM" id="SSF53223">
    <property type="entry name" value="Aminoacid dehydrogenase-like, N-terminal domain"/>
    <property type="match status" value="1"/>
</dbReference>
<dbReference type="PANTHER" id="PTHR11606:SF29">
    <property type="entry name" value="GLUTAMATE DEHYDROGENASE 3-RELATED"/>
    <property type="match status" value="1"/>
</dbReference>
<dbReference type="CDD" id="cd01076">
    <property type="entry name" value="NAD_bind_1_Glu_DH"/>
    <property type="match status" value="1"/>
</dbReference>
<sequence>MNALAATNRNFKHAAKILGLDSKLERSLLIPFREIKVECTIPKDDGTLASYVGFRVQHDNARGPMKGGIRYHPEVDPDEVNALAQLMTWKTAVANIPYGGAKGGIGCIPGELSSSELERLTRVFTQKIHDLIGVHTDVPAPDMGTNSQTMAWILDEYSKFHGYSPAIVTGKPIDLGGSLGRDAATGRGVLFAAEALLSEYGKSISGQRFVIQGFGNVGSWAARLISEAGGKVVAVSDVTGAIKNTEGLDIPKLLEHSAKNRSIRGFEGANALDPNSLLIEDCDVLIPAALGGVINKENANDIRAKFIVEAANHPTDPEADEILSKRGVHILPDIYANAGGVTVSYFEWVQNIQGFMWDEKKVNNELKNYMTRAFKDLKSMCKNHNCDLRMGAFTLGVNRVARATLLRGWEA</sequence>
<dbReference type="InterPro" id="IPR033922">
    <property type="entry name" value="NAD_bind_Glu_DH"/>
</dbReference>
<evidence type="ECO:0000259" key="11">
    <source>
        <dbReference type="SMART" id="SM00839"/>
    </source>
</evidence>
<comment type="catalytic activity">
    <reaction evidence="5">
        <text>L-glutamate + NADP(+) + H2O = 2-oxoglutarate + NH4(+) + NADPH + H(+)</text>
        <dbReference type="Rhea" id="RHEA:11612"/>
        <dbReference type="ChEBI" id="CHEBI:15377"/>
        <dbReference type="ChEBI" id="CHEBI:15378"/>
        <dbReference type="ChEBI" id="CHEBI:16810"/>
        <dbReference type="ChEBI" id="CHEBI:28938"/>
        <dbReference type="ChEBI" id="CHEBI:29985"/>
        <dbReference type="ChEBI" id="CHEBI:57783"/>
        <dbReference type="ChEBI" id="CHEBI:58349"/>
        <dbReference type="EC" id="1.4.1.3"/>
    </reaction>
</comment>
<keyword evidence="8" id="KW-0547">Nucleotide-binding</keyword>